<dbReference type="Proteomes" id="UP000324222">
    <property type="component" value="Unassembled WGS sequence"/>
</dbReference>
<dbReference type="AlphaFoldDB" id="A0A5B7DQR2"/>
<sequence>MMYRPSFRSSAAGSADEHINTKAAITPARPRRRSMVVVVVVVLYNYHPHYDPELWTFHSSLTSFSPSPLPSPSSLHPSHHRNTLPISMTNRQKQTRKI</sequence>
<keyword evidence="3" id="KW-1185">Reference proteome</keyword>
<feature type="region of interest" description="Disordered" evidence="1">
    <location>
        <begin position="1"/>
        <end position="22"/>
    </location>
</feature>
<evidence type="ECO:0000256" key="1">
    <source>
        <dbReference type="SAM" id="MobiDB-lite"/>
    </source>
</evidence>
<protein>
    <submittedName>
        <fullName evidence="2">Uncharacterized protein</fullName>
    </submittedName>
</protein>
<comment type="caution">
    <text evidence="2">The sequence shown here is derived from an EMBL/GenBank/DDBJ whole genome shotgun (WGS) entry which is preliminary data.</text>
</comment>
<accession>A0A5B7DQR2</accession>
<evidence type="ECO:0000313" key="2">
    <source>
        <dbReference type="EMBL" id="MPC23276.1"/>
    </source>
</evidence>
<name>A0A5B7DQR2_PORTR</name>
<organism evidence="2 3">
    <name type="scientific">Portunus trituberculatus</name>
    <name type="common">Swimming crab</name>
    <name type="synonym">Neptunus trituberculatus</name>
    <dbReference type="NCBI Taxonomy" id="210409"/>
    <lineage>
        <taxon>Eukaryota</taxon>
        <taxon>Metazoa</taxon>
        <taxon>Ecdysozoa</taxon>
        <taxon>Arthropoda</taxon>
        <taxon>Crustacea</taxon>
        <taxon>Multicrustacea</taxon>
        <taxon>Malacostraca</taxon>
        <taxon>Eumalacostraca</taxon>
        <taxon>Eucarida</taxon>
        <taxon>Decapoda</taxon>
        <taxon>Pleocyemata</taxon>
        <taxon>Brachyura</taxon>
        <taxon>Eubrachyura</taxon>
        <taxon>Portunoidea</taxon>
        <taxon>Portunidae</taxon>
        <taxon>Portuninae</taxon>
        <taxon>Portunus</taxon>
    </lineage>
</organism>
<proteinExistence type="predicted"/>
<feature type="region of interest" description="Disordered" evidence="1">
    <location>
        <begin position="64"/>
        <end position="98"/>
    </location>
</feature>
<evidence type="ECO:0000313" key="3">
    <source>
        <dbReference type="Proteomes" id="UP000324222"/>
    </source>
</evidence>
<dbReference type="EMBL" id="VSRR010001185">
    <property type="protein sequence ID" value="MPC23276.1"/>
    <property type="molecule type" value="Genomic_DNA"/>
</dbReference>
<reference evidence="2 3" key="1">
    <citation type="submission" date="2019-05" db="EMBL/GenBank/DDBJ databases">
        <title>Another draft genome of Portunus trituberculatus and its Hox gene families provides insights of decapod evolution.</title>
        <authorList>
            <person name="Jeong J.-H."/>
            <person name="Song I."/>
            <person name="Kim S."/>
            <person name="Choi T."/>
            <person name="Kim D."/>
            <person name="Ryu S."/>
            <person name="Kim W."/>
        </authorList>
    </citation>
    <scope>NUCLEOTIDE SEQUENCE [LARGE SCALE GENOMIC DNA]</scope>
    <source>
        <tissue evidence="2">Muscle</tissue>
    </source>
</reference>
<gene>
    <name evidence="2" type="ORF">E2C01_016316</name>
</gene>
<feature type="compositionally biased region" description="Low complexity" evidence="1">
    <location>
        <begin position="64"/>
        <end position="76"/>
    </location>
</feature>